<dbReference type="SUPFAM" id="SSF52200">
    <property type="entry name" value="Toll/Interleukin receptor TIR domain"/>
    <property type="match status" value="1"/>
</dbReference>
<keyword evidence="3" id="KW-1185">Reference proteome</keyword>
<name>A0A2T9JJ77_9CAUL</name>
<dbReference type="EMBL" id="QDKP01000029">
    <property type="protein sequence ID" value="PVM83747.1"/>
    <property type="molecule type" value="Genomic_DNA"/>
</dbReference>
<dbReference type="Pfam" id="PF13676">
    <property type="entry name" value="TIR_2"/>
    <property type="match status" value="1"/>
</dbReference>
<dbReference type="RefSeq" id="WP_116566654.1">
    <property type="nucleotide sequence ID" value="NZ_QDKP01000029.1"/>
</dbReference>
<reference evidence="2 3" key="1">
    <citation type="submission" date="2018-04" db="EMBL/GenBank/DDBJ databases">
        <title>The genome sequence of Caulobacter sp. 736.</title>
        <authorList>
            <person name="Gao J."/>
            <person name="Sun J."/>
        </authorList>
    </citation>
    <scope>NUCLEOTIDE SEQUENCE [LARGE SCALE GENOMIC DNA]</scope>
    <source>
        <strain evidence="2 3">736</strain>
    </source>
</reference>
<evidence type="ECO:0000259" key="1">
    <source>
        <dbReference type="Pfam" id="PF13676"/>
    </source>
</evidence>
<evidence type="ECO:0000313" key="3">
    <source>
        <dbReference type="Proteomes" id="UP000244913"/>
    </source>
</evidence>
<organism evidence="2 3">
    <name type="scientific">Caulobacter radicis</name>
    <dbReference type="NCBI Taxonomy" id="2172650"/>
    <lineage>
        <taxon>Bacteria</taxon>
        <taxon>Pseudomonadati</taxon>
        <taxon>Pseudomonadota</taxon>
        <taxon>Alphaproteobacteria</taxon>
        <taxon>Caulobacterales</taxon>
        <taxon>Caulobacteraceae</taxon>
        <taxon>Caulobacter</taxon>
    </lineage>
</organism>
<dbReference type="InterPro" id="IPR000157">
    <property type="entry name" value="TIR_dom"/>
</dbReference>
<dbReference type="InterPro" id="IPR035897">
    <property type="entry name" value="Toll_tir_struct_dom_sf"/>
</dbReference>
<dbReference type="GO" id="GO:0007165">
    <property type="term" value="P:signal transduction"/>
    <property type="evidence" value="ECO:0007669"/>
    <property type="project" value="InterPro"/>
</dbReference>
<sequence>MLEAGMSIEQPQGTIFLSHSSNDKAFVERIYARLDKSNTFYDLKSIGPGEEFIDAMRDGVGNCAVFVLFHSPTNASSWVEFEKHLAEIRLITNNSAQIIVCPINGSNHETLPDWMKRFMTTTSDFSISDIVRAIKHSYDKAFSLSHPDQKRIFPGREALQREISLEVMRSAAASGKPLSAIVLTGVQGMGRGTLAAELVRSAFRGMRPGGPVFDLPDSGDAVDWHLKFYADLHDGITPETAAQQKEAFEEASPSEQAKYLLTELKHWGALNQVVTIRNRWGMRDKGNLLRPWMNNLLELLKDEPSIKLVLISERQLPKEAVDQLGNVRQFSVEELDIESIEYILSDRINPRYLDAQKLPLLASTAHGHPATANYVAYLINSGRSMESLSSAPEPIAAFQDRVLGSIFDANILSDVQKRILKLLSWFPRLSTNIICEVFESNSKKELLSEIWELVDFSLLDQTGGGRYKAPAVVSSAYRRRTDEHDRESFSRVARILSRQFESGDFDFDLIESLVVGIVSAGENLSNSILRVITTSRLLPVMEKEYYEGLSKTGEQAAIHYKRCVSLAQLAIKMPSSDDALENLLFFGADSSVRLSILPDKILAEMRARGFSAADYIAASYKYHVERDFEGAARSLARNVSGGGFRMRNVRLLARIYLRLGKFSDALTVLEKIYPARLARDTGLTIMKVKSLRGLRRYAEAEALLSGINSSHDDYGDVALYKAGAAIRAFDYSAALSHISEAKRAPKANRAVLTFLECSCQIESGDDSGLASACDLARAMRRDADALQLQARAALRHGD</sequence>
<comment type="caution">
    <text evidence="2">The sequence shown here is derived from an EMBL/GenBank/DDBJ whole genome shotgun (WGS) entry which is preliminary data.</text>
</comment>
<evidence type="ECO:0000313" key="2">
    <source>
        <dbReference type="EMBL" id="PVM83747.1"/>
    </source>
</evidence>
<gene>
    <name evidence="2" type="ORF">DDF65_09355</name>
</gene>
<dbReference type="Gene3D" id="3.40.50.10140">
    <property type="entry name" value="Toll/interleukin-1 receptor homology (TIR) domain"/>
    <property type="match status" value="1"/>
</dbReference>
<protein>
    <recommendedName>
        <fullName evidence="1">TIR domain-containing protein</fullName>
    </recommendedName>
</protein>
<dbReference type="AlphaFoldDB" id="A0A2T9JJ77"/>
<proteinExistence type="predicted"/>
<feature type="domain" description="TIR" evidence="1">
    <location>
        <begin position="15"/>
        <end position="100"/>
    </location>
</feature>
<dbReference type="Proteomes" id="UP000244913">
    <property type="component" value="Unassembled WGS sequence"/>
</dbReference>
<accession>A0A2T9JJ77</accession>